<dbReference type="Gene3D" id="3.90.70.10">
    <property type="entry name" value="Cysteine proteinases"/>
    <property type="match status" value="1"/>
</dbReference>
<evidence type="ECO:0000313" key="5">
    <source>
        <dbReference type="Proteomes" id="UP001149607"/>
    </source>
</evidence>
<gene>
    <name evidence="3" type="ORF">ORY91_000566</name>
    <name evidence="4" type="ORF">V9W64_02200</name>
</gene>
<dbReference type="EMBL" id="JAPQFL010000001">
    <property type="protein sequence ID" value="MDD9327185.1"/>
    <property type="molecule type" value="Genomic_DNA"/>
</dbReference>
<dbReference type="Proteomes" id="UP001149607">
    <property type="component" value="Chromosome"/>
</dbReference>
<sequence>MKKCIFFLFLLPEIVFANPTFNANPIAYQKIQVQSWKAQRDFGIVKQDLDFSCGAASVATLLNNFYGQNLTEEEILNKMDKTQMQASFDDMQRIMPELGFKAKGYALPFEQLVQLKIPVVVYLKYRKNDHFSVLRGINDDTVWLADSSWGHVSMSKEQFLAAWQTRDSEMAGKILAIVPTQENITPNGAFFVKNPTRKTQFITQHIQSQHPV</sequence>
<feature type="domain" description="Peptidase C39" evidence="2">
    <location>
        <begin position="47"/>
        <end position="170"/>
    </location>
</feature>
<dbReference type="CDD" id="cd02423">
    <property type="entry name" value="Peptidase_C39G"/>
    <property type="match status" value="1"/>
</dbReference>
<proteinExistence type="predicted"/>
<dbReference type="GO" id="GO:0008233">
    <property type="term" value="F:peptidase activity"/>
    <property type="evidence" value="ECO:0007669"/>
    <property type="project" value="InterPro"/>
</dbReference>
<protein>
    <submittedName>
        <fullName evidence="3">C39 family peptidase</fullName>
    </submittedName>
</protein>
<reference evidence="3" key="1">
    <citation type="submission" date="2022-10" db="EMBL/GenBank/DDBJ databases">
        <authorList>
            <person name="Boutroux M."/>
        </authorList>
    </citation>
    <scope>NUCLEOTIDE SEQUENCE</scope>
    <source>
        <strain evidence="3">51.81</strain>
    </source>
</reference>
<evidence type="ECO:0000256" key="1">
    <source>
        <dbReference type="SAM" id="SignalP"/>
    </source>
</evidence>
<dbReference type="RefSeq" id="WP_274584452.1">
    <property type="nucleotide sequence ID" value="NZ_CP145811.1"/>
</dbReference>
<evidence type="ECO:0000313" key="3">
    <source>
        <dbReference type="EMBL" id="MDD9327185.1"/>
    </source>
</evidence>
<name>A0A9X4E0F5_9NEIS</name>
<feature type="chain" id="PRO_5042786745" evidence="1">
    <location>
        <begin position="18"/>
        <end position="212"/>
    </location>
</feature>
<evidence type="ECO:0000313" key="4">
    <source>
        <dbReference type="EMBL" id="WWY03578.1"/>
    </source>
</evidence>
<dbReference type="GO" id="GO:0005524">
    <property type="term" value="F:ATP binding"/>
    <property type="evidence" value="ECO:0007669"/>
    <property type="project" value="InterPro"/>
</dbReference>
<keyword evidence="1" id="KW-0732">Signal</keyword>
<accession>A0A9X4E0F5</accession>
<reference evidence="4" key="2">
    <citation type="submission" date="2024-02" db="EMBL/GenBank/DDBJ databases">
        <title>Neisseria leonii sp. nov.</title>
        <authorList>
            <person name="Boutroux M."/>
            <person name="Favre-Rochex S."/>
            <person name="Gorgette O."/>
            <person name="Touak G."/>
            <person name="Muhle E."/>
            <person name="Chesneau O."/>
            <person name="Clermont D."/>
            <person name="Rahi P."/>
        </authorList>
    </citation>
    <scope>NUCLEOTIDE SEQUENCE</scope>
    <source>
        <strain evidence="4">51.81</strain>
    </source>
</reference>
<dbReference type="InterPro" id="IPR005074">
    <property type="entry name" value="Peptidase_C39"/>
</dbReference>
<dbReference type="PROSITE" id="PS50990">
    <property type="entry name" value="PEPTIDASE_C39"/>
    <property type="match status" value="1"/>
</dbReference>
<dbReference type="Pfam" id="PF03412">
    <property type="entry name" value="Peptidase_C39"/>
    <property type="match status" value="1"/>
</dbReference>
<dbReference type="GO" id="GO:0016020">
    <property type="term" value="C:membrane"/>
    <property type="evidence" value="ECO:0007669"/>
    <property type="project" value="InterPro"/>
</dbReference>
<dbReference type="GO" id="GO:0006508">
    <property type="term" value="P:proteolysis"/>
    <property type="evidence" value="ECO:0007669"/>
    <property type="project" value="InterPro"/>
</dbReference>
<keyword evidence="5" id="KW-1185">Reference proteome</keyword>
<evidence type="ECO:0000259" key="2">
    <source>
        <dbReference type="PROSITE" id="PS50990"/>
    </source>
</evidence>
<dbReference type="AlphaFoldDB" id="A0A9X4E0F5"/>
<dbReference type="EMBL" id="CP146598">
    <property type="protein sequence ID" value="WWY03578.1"/>
    <property type="molecule type" value="Genomic_DNA"/>
</dbReference>
<feature type="signal peptide" evidence="1">
    <location>
        <begin position="1"/>
        <end position="17"/>
    </location>
</feature>
<organism evidence="3">
    <name type="scientific">Neisseria leonii</name>
    <dbReference type="NCBI Taxonomy" id="2995413"/>
    <lineage>
        <taxon>Bacteria</taxon>
        <taxon>Pseudomonadati</taxon>
        <taxon>Pseudomonadota</taxon>
        <taxon>Betaproteobacteria</taxon>
        <taxon>Neisseriales</taxon>
        <taxon>Neisseriaceae</taxon>
        <taxon>Neisseria</taxon>
    </lineage>
</organism>